<evidence type="ECO:0000256" key="2">
    <source>
        <dbReference type="ARBA" id="ARBA00008871"/>
    </source>
</evidence>
<feature type="disulfide bond" evidence="9">
    <location>
        <begin position="395"/>
        <end position="448"/>
    </location>
</feature>
<proteinExistence type="inferred from homology"/>
<evidence type="ECO:0000256" key="7">
    <source>
        <dbReference type="PIRSR" id="PIRSR038193-1"/>
    </source>
</evidence>
<protein>
    <recommendedName>
        <fullName evidence="10">Hyaluronidase</fullName>
        <ecNumber evidence="10">3.2.1.35</ecNumber>
    </recommendedName>
</protein>
<feature type="disulfide bond" evidence="9">
    <location>
        <begin position="69"/>
        <end position="362"/>
    </location>
</feature>
<evidence type="ECO:0000256" key="3">
    <source>
        <dbReference type="ARBA" id="ARBA00022801"/>
    </source>
</evidence>
<sequence>MHIICNIQHSVSYYTALVTVEHYFFHLIYRKRPLFYVFLIHTCQSMDMKAPTNGPANFMAIWNAPTELCMRKFKVNIDISLFQITGSPESSTIAQNITIFYTDRLGYYPSINETNGKITNGGIPQLTNMDFHLKKVKEDIEYYLPYSKQNGLAVIDWEDWRPIWIRNWASKAVYKMNSIEFARQMDITMTHKKAALIAEAQFESAAQNFMLQTLRLGKAMRPNYLWGFYLFPNCYNYHYKSNPKQYKGHCPEVEIQRNNKLHWLWKESTALFPNVYLEVALKSSNNAVMFARHRIQEARRLSSLSKFTLPIYVYTRPVFTDQPDKFLSEVDLANVIGEIAALGADGFVMWGEIKNMTQSKVCLQHIVILTYFKYILNPYIINVTLAAKLCSHVLCQDNGLCTRKNWNTNTYLHLNSNTLAIEQKNGKYTIKGHATHEDLTYFSKHFQCHCNAGRKCKETFNLKNIGLVNVCLPNSNICVKARFDAHSSKVPEISKITPSPTKTAPRILQSITIGRAKVTKNKKQTHRHQVDLSVNI</sequence>
<dbReference type="Bgee" id="ENSXETG00000033261">
    <property type="expression patterns" value="Expressed in neurula embryo and 1 other cell type or tissue"/>
</dbReference>
<reference evidence="11" key="1">
    <citation type="journal article" date="2010" name="Science">
        <title>The genome of the Western clawed frog Xenopus tropicalis.</title>
        <authorList>
            <person name="Hellsten U."/>
            <person name="Harland R.M."/>
            <person name="Gilchrist M.J."/>
            <person name="Hendrix D."/>
            <person name="Jurka J."/>
            <person name="Kapitonov V."/>
            <person name="Ovcharenko I."/>
            <person name="Putnam N.H."/>
            <person name="Shu S."/>
            <person name="Taher L."/>
            <person name="Blitz I.L."/>
            <person name="Blumberg B."/>
            <person name="Dichmann D.S."/>
            <person name="Dubchak I."/>
            <person name="Amaya E."/>
            <person name="Detter J.C."/>
            <person name="Fletcher R."/>
            <person name="Gerhard D.S."/>
            <person name="Goodstein D."/>
            <person name="Graves T."/>
            <person name="Grigoriev I.V."/>
            <person name="Grimwood J."/>
            <person name="Kawashima T."/>
            <person name="Lindquist E."/>
            <person name="Lucas S.M."/>
            <person name="Mead P.E."/>
            <person name="Mitros T."/>
            <person name="Ogino H."/>
            <person name="Ohta Y."/>
            <person name="Poliakov A.V."/>
            <person name="Pollet N."/>
            <person name="Robert J."/>
            <person name="Salamov A."/>
            <person name="Sater A.K."/>
            <person name="Schmutz J."/>
            <person name="Terry A."/>
            <person name="Vize P.D."/>
            <person name="Warren W.C."/>
            <person name="Wells D."/>
            <person name="Wills A."/>
            <person name="Wilson R.K."/>
            <person name="Zimmerman L.B."/>
            <person name="Zorn A.M."/>
            <person name="Grainger R."/>
            <person name="Grammer T."/>
            <person name="Khokha M.K."/>
            <person name="Richardson P.M."/>
            <person name="Rokhsar D.S."/>
        </authorList>
    </citation>
    <scope>NUCLEOTIDE SEQUENCE [LARGE SCALE GENOMIC DNA]</scope>
    <source>
        <strain evidence="11">Nigerian</strain>
    </source>
</reference>
<name>A0A803JVZ0_XENTR</name>
<dbReference type="PANTHER" id="PTHR11769">
    <property type="entry name" value="HYALURONIDASE"/>
    <property type="match status" value="1"/>
</dbReference>
<evidence type="ECO:0000256" key="8">
    <source>
        <dbReference type="PIRSR" id="PIRSR038193-2"/>
    </source>
</evidence>
<evidence type="ECO:0000256" key="5">
    <source>
        <dbReference type="ARBA" id="ARBA00023295"/>
    </source>
</evidence>
<dbReference type="AlphaFoldDB" id="A0A803JVZ0"/>
<keyword evidence="4 9" id="KW-1015">Disulfide bond</keyword>
<evidence type="ECO:0000256" key="9">
    <source>
        <dbReference type="PIRSR" id="PIRSR038193-3"/>
    </source>
</evidence>
<comment type="catalytic activity">
    <reaction evidence="1 10">
        <text>Random hydrolysis of (1-&gt;4)-linkages between N-acetyl-beta-D-glucosamine and D-glucuronate residues in hyaluronate.</text>
        <dbReference type="EC" id="3.2.1.35"/>
    </reaction>
</comment>
<feature type="disulfide bond" evidence="9">
    <location>
        <begin position="450"/>
        <end position="456"/>
    </location>
</feature>
<keyword evidence="3 10" id="KW-0378">Hydrolase</keyword>
<evidence type="ECO:0000256" key="6">
    <source>
        <dbReference type="PIRNR" id="PIRNR038193"/>
    </source>
</evidence>
<dbReference type="GeneTree" id="ENSGT01020000230364"/>
<dbReference type="Gene3D" id="3.20.20.70">
    <property type="entry name" value="Aldolase class I"/>
    <property type="match status" value="1"/>
</dbReference>
<evidence type="ECO:0000256" key="10">
    <source>
        <dbReference type="RuleBase" id="RU610713"/>
    </source>
</evidence>
<dbReference type="EC" id="3.2.1.35" evidence="10"/>
<dbReference type="PIRSF" id="PIRSF038193">
    <property type="entry name" value="Hyaluronidase"/>
    <property type="match status" value="1"/>
</dbReference>
<dbReference type="PRINTS" id="PR00848">
    <property type="entry name" value="SPERMPH20"/>
</dbReference>
<organism evidence="11">
    <name type="scientific">Xenopus tropicalis</name>
    <name type="common">Western clawed frog</name>
    <name type="synonym">Silurana tropicalis</name>
    <dbReference type="NCBI Taxonomy" id="8364"/>
    <lineage>
        <taxon>Eukaryota</taxon>
        <taxon>Metazoa</taxon>
        <taxon>Chordata</taxon>
        <taxon>Craniata</taxon>
        <taxon>Vertebrata</taxon>
        <taxon>Euteleostomi</taxon>
        <taxon>Amphibia</taxon>
        <taxon>Batrachia</taxon>
        <taxon>Anura</taxon>
        <taxon>Pipoidea</taxon>
        <taxon>Pipidae</taxon>
        <taxon>Xenopodinae</taxon>
        <taxon>Xenopus</taxon>
        <taxon>Silurana</taxon>
    </lineage>
</organism>
<dbReference type="PANTHER" id="PTHR11769:SF20">
    <property type="entry name" value="HYALURONIDASE PH-20"/>
    <property type="match status" value="1"/>
</dbReference>
<dbReference type="InterPro" id="IPR017853">
    <property type="entry name" value="GH"/>
</dbReference>
<gene>
    <name evidence="11" type="primary">spam1</name>
</gene>
<keyword evidence="5 10" id="KW-0326">Glycosidase</keyword>
<dbReference type="SUPFAM" id="SSF51445">
    <property type="entry name" value="(Trans)glycosidases"/>
    <property type="match status" value="1"/>
</dbReference>
<dbReference type="FunCoup" id="A0A803JVZ0">
    <property type="interactions" value="133"/>
</dbReference>
<accession>A0A803JVZ0</accession>
<reference evidence="11" key="2">
    <citation type="submission" date="2021-03" db="UniProtKB">
        <authorList>
            <consortium name="Ensembl"/>
        </authorList>
    </citation>
    <scope>IDENTIFICATION</scope>
</reference>
<dbReference type="GlyCosmos" id="A0A803JVZ0">
    <property type="glycosylation" value="1 site, No reported glycans"/>
</dbReference>
<dbReference type="Ensembl" id="ENSXETT00000109337">
    <property type="protein sequence ID" value="ENSXETP00000112209"/>
    <property type="gene ID" value="ENSXETG00000033261"/>
</dbReference>
<dbReference type="PRINTS" id="PR00846">
    <property type="entry name" value="GLHYDRLASE56"/>
</dbReference>
<evidence type="ECO:0000256" key="4">
    <source>
        <dbReference type="ARBA" id="ARBA00023157"/>
    </source>
</evidence>
<evidence type="ECO:0000256" key="1">
    <source>
        <dbReference type="ARBA" id="ARBA00000251"/>
    </source>
</evidence>
<dbReference type="FunFam" id="3.20.20.70:FF:000065">
    <property type="entry name" value="Hyaluronidase"/>
    <property type="match status" value="1"/>
</dbReference>
<dbReference type="GO" id="GO:0005975">
    <property type="term" value="P:carbohydrate metabolic process"/>
    <property type="evidence" value="ECO:0007669"/>
    <property type="project" value="UniProtKB-UniRule"/>
</dbReference>
<evidence type="ECO:0000313" key="11">
    <source>
        <dbReference type="Ensembl" id="ENSXETP00000112209"/>
    </source>
</evidence>
<dbReference type="GO" id="GO:0004415">
    <property type="term" value="F:hyalurononglucosaminidase activity"/>
    <property type="evidence" value="ECO:0007669"/>
    <property type="project" value="UniProtKB-UniRule"/>
</dbReference>
<feature type="disulfide bond" evidence="9">
    <location>
        <begin position="234"/>
        <end position="250"/>
    </location>
</feature>
<feature type="disulfide bond" evidence="9">
    <location>
        <begin position="390"/>
        <end position="401"/>
    </location>
</feature>
<dbReference type="Pfam" id="PF01630">
    <property type="entry name" value="Glyco_hydro_56"/>
    <property type="match status" value="1"/>
</dbReference>
<dbReference type="InParanoid" id="A0A803JVZ0"/>
<feature type="glycosylation site" description="N-linked (GlcNAc...) asparagine" evidence="8">
    <location>
        <position position="382"/>
    </location>
</feature>
<dbReference type="InterPro" id="IPR018155">
    <property type="entry name" value="Hyaluronidase"/>
</dbReference>
<comment type="similarity">
    <text evidence="2 6 10">Belongs to the glycosyl hydrolase 56 family.</text>
</comment>
<dbReference type="InterPro" id="IPR013785">
    <property type="entry name" value="Aldolase_TIM"/>
</dbReference>
<feature type="active site" description="Proton donor" evidence="7">
    <location>
        <position position="158"/>
    </location>
</feature>